<dbReference type="Pfam" id="PF16363">
    <property type="entry name" value="GDP_Man_Dehyd"/>
    <property type="match status" value="1"/>
</dbReference>
<dbReference type="Gene3D" id="3.40.50.720">
    <property type="entry name" value="NAD(P)-binding Rossmann-like Domain"/>
    <property type="match status" value="1"/>
</dbReference>
<dbReference type="SUPFAM" id="SSF51735">
    <property type="entry name" value="NAD(P)-binding Rossmann-fold domains"/>
    <property type="match status" value="1"/>
</dbReference>
<evidence type="ECO:0000313" key="2">
    <source>
        <dbReference type="EMBL" id="QJH99890.1"/>
    </source>
</evidence>
<dbReference type="InterPro" id="IPR016040">
    <property type="entry name" value="NAD(P)-bd_dom"/>
</dbReference>
<reference evidence="2" key="1">
    <citation type="submission" date="2020-03" db="EMBL/GenBank/DDBJ databases">
        <title>The deep terrestrial virosphere.</title>
        <authorList>
            <person name="Holmfeldt K."/>
            <person name="Nilsson E."/>
            <person name="Simone D."/>
            <person name="Lopez-Fernandez M."/>
            <person name="Wu X."/>
            <person name="de Brujin I."/>
            <person name="Lundin D."/>
            <person name="Andersson A."/>
            <person name="Bertilsson S."/>
            <person name="Dopson M."/>
        </authorList>
    </citation>
    <scope>NUCLEOTIDE SEQUENCE</scope>
    <source>
        <strain evidence="2">TM448B01728</strain>
    </source>
</reference>
<dbReference type="InterPro" id="IPR036291">
    <property type="entry name" value="NAD(P)-bd_dom_sf"/>
</dbReference>
<evidence type="ECO:0000259" key="1">
    <source>
        <dbReference type="Pfam" id="PF16363"/>
    </source>
</evidence>
<accession>A0A6M3XPF9</accession>
<dbReference type="Gene3D" id="3.90.25.10">
    <property type="entry name" value="UDP-galactose 4-epimerase, domain 1"/>
    <property type="match status" value="1"/>
</dbReference>
<organism evidence="2">
    <name type="scientific">viral metagenome</name>
    <dbReference type="NCBI Taxonomy" id="1070528"/>
    <lineage>
        <taxon>unclassified sequences</taxon>
        <taxon>metagenomes</taxon>
        <taxon>organismal metagenomes</taxon>
    </lineage>
</organism>
<gene>
    <name evidence="2" type="ORF">TM448B01728_0011</name>
</gene>
<protein>
    <submittedName>
        <fullName evidence="2">Putative GDP-mannose 4,6-dehydratase</fullName>
    </submittedName>
</protein>
<name>A0A6M3XPF9_9ZZZZ</name>
<feature type="domain" description="NAD(P)-binding" evidence="1">
    <location>
        <begin position="4"/>
        <end position="300"/>
    </location>
</feature>
<proteinExistence type="predicted"/>
<dbReference type="AlphaFoldDB" id="A0A6M3XPF9"/>
<sequence>MKVLVTGNNGFIGRNLTKKLVDLNYEVYGMERYTPTYGLPREVKTFYGELTNYYSIERIIKNLRPEIIIHLAAWSTNDLLAYQLPELITLTNYIGTINLAESSREILKEDLRKFIYASSSEAYGNQSKFPLTEDMVLNPNSPYSISKASSELYLKYLFESYNFPFTILRPFNTYGSMMRRTVIETILTQILHKKKIIELGDPNPLRDFLFITDHVSGYIKCLEEEEKSIGEIFNLATNDPIQIKDLAYLIKDLTNYTGDFKWNIYPSRPNDIKILWGSYEKAKNILNWKPQIKLKDGIQTVYRKWKKELRK</sequence>
<dbReference type="PANTHER" id="PTHR43000">
    <property type="entry name" value="DTDP-D-GLUCOSE 4,6-DEHYDRATASE-RELATED"/>
    <property type="match status" value="1"/>
</dbReference>
<dbReference type="EMBL" id="MT144815">
    <property type="protein sequence ID" value="QJH99890.1"/>
    <property type="molecule type" value="Genomic_DNA"/>
</dbReference>